<reference evidence="3 4" key="1">
    <citation type="submission" date="2016-10" db="EMBL/GenBank/DDBJ databases">
        <authorList>
            <person name="de Groot N.N."/>
        </authorList>
    </citation>
    <scope>NUCLEOTIDE SEQUENCE [LARGE SCALE GENOMIC DNA]</scope>
    <source>
        <strain evidence="3 4">OK461</strain>
    </source>
</reference>
<evidence type="ECO:0000259" key="2">
    <source>
        <dbReference type="PROSITE" id="PS50943"/>
    </source>
</evidence>
<protein>
    <submittedName>
        <fullName evidence="3">Helix-turn-helix domain-containing protein</fullName>
    </submittedName>
</protein>
<dbReference type="PROSITE" id="PS50943">
    <property type="entry name" value="HTH_CROC1"/>
    <property type="match status" value="1"/>
</dbReference>
<dbReference type="InterPro" id="IPR001387">
    <property type="entry name" value="Cro/C1-type_HTH"/>
</dbReference>
<dbReference type="SUPFAM" id="SSF47413">
    <property type="entry name" value="lambda repressor-like DNA-binding domains"/>
    <property type="match status" value="1"/>
</dbReference>
<dbReference type="EMBL" id="FONR01000040">
    <property type="protein sequence ID" value="SFH04642.1"/>
    <property type="molecule type" value="Genomic_DNA"/>
</dbReference>
<evidence type="ECO:0000313" key="3">
    <source>
        <dbReference type="EMBL" id="SFH04642.1"/>
    </source>
</evidence>
<dbReference type="Pfam" id="PF13560">
    <property type="entry name" value="HTH_31"/>
    <property type="match status" value="1"/>
</dbReference>
<dbReference type="Proteomes" id="UP000181942">
    <property type="component" value="Unassembled WGS sequence"/>
</dbReference>
<dbReference type="RefSeq" id="WP_075033422.1">
    <property type="nucleotide sequence ID" value="NZ_FONR01000040.1"/>
</dbReference>
<dbReference type="Gene3D" id="1.10.260.40">
    <property type="entry name" value="lambda repressor-like DNA-binding domains"/>
    <property type="match status" value="1"/>
</dbReference>
<evidence type="ECO:0000256" key="1">
    <source>
        <dbReference type="SAM" id="MobiDB-lite"/>
    </source>
</evidence>
<dbReference type="InterPro" id="IPR010982">
    <property type="entry name" value="Lambda_DNA-bd_dom_sf"/>
</dbReference>
<dbReference type="SMART" id="SM00530">
    <property type="entry name" value="HTH_XRE"/>
    <property type="match status" value="1"/>
</dbReference>
<organism evidence="3 4">
    <name type="scientific">Streptomyces mirabilis</name>
    <dbReference type="NCBI Taxonomy" id="68239"/>
    <lineage>
        <taxon>Bacteria</taxon>
        <taxon>Bacillati</taxon>
        <taxon>Actinomycetota</taxon>
        <taxon>Actinomycetes</taxon>
        <taxon>Kitasatosporales</taxon>
        <taxon>Streptomycetaceae</taxon>
        <taxon>Streptomyces</taxon>
    </lineage>
</organism>
<gene>
    <name evidence="3" type="ORF">SAMN02787118_1403</name>
</gene>
<accession>A0A1I2WTT0</accession>
<feature type="region of interest" description="Disordered" evidence="1">
    <location>
        <begin position="281"/>
        <end position="300"/>
    </location>
</feature>
<dbReference type="AlphaFoldDB" id="A0A1I2WTT0"/>
<dbReference type="CDD" id="cd00093">
    <property type="entry name" value="HTH_XRE"/>
    <property type="match status" value="1"/>
</dbReference>
<evidence type="ECO:0000313" key="4">
    <source>
        <dbReference type="Proteomes" id="UP000181942"/>
    </source>
</evidence>
<sequence length="300" mass="32688">MTDTASVPAGRTQRPGRPELAIAGSDPVLAFIAHRLRELRTAADLTYRRLEEITGFSATQLKRAGRGERTTVDVVVAYAQGCNATAEDIRNLDLLHTTLAGSMRPASETAAPAAPAVSRGPAPAPEQIATAAHLTYAIDRTWRHAGRPSLRTIEAKSGELIPRSTASRILKGATFPDEPRRFHALLTALDVEVDQLVAWFGAWIRVVTPELTSSDQYELAEQLGGEARIAFHLAAERHHAERGESDVRARLAPLPPHIREQVLAYTDAQLDVLLGNGRKTPRLTLHGNRDNPTRPLRSIA</sequence>
<feature type="domain" description="HTH cro/C1-type" evidence="2">
    <location>
        <begin position="36"/>
        <end position="89"/>
    </location>
</feature>
<name>A0A1I2WTT0_9ACTN</name>
<proteinExistence type="predicted"/>
<dbReference type="GO" id="GO:0003677">
    <property type="term" value="F:DNA binding"/>
    <property type="evidence" value="ECO:0007669"/>
    <property type="project" value="InterPro"/>
</dbReference>